<dbReference type="GeneTree" id="ENSGT00390000001491"/>
<feature type="transmembrane region" description="Helical" evidence="1">
    <location>
        <begin position="440"/>
        <end position="462"/>
    </location>
</feature>
<keyword evidence="1" id="KW-1133">Transmembrane helix</keyword>
<feature type="transmembrane region" description="Helical" evidence="1">
    <location>
        <begin position="277"/>
        <end position="295"/>
    </location>
</feature>
<dbReference type="OMA" id="FWPQWLI"/>
<protein>
    <recommendedName>
        <fullName evidence="5">Heparan-alpha-glucosaminide N-acetyltransferase</fullName>
    </recommendedName>
</protein>
<feature type="transmembrane region" description="Helical" evidence="1">
    <location>
        <begin position="354"/>
        <end position="377"/>
    </location>
</feature>
<keyword evidence="2" id="KW-0732">Signal</keyword>
<dbReference type="Bgee" id="ENSOANG00000032096">
    <property type="expression patterns" value="Expressed in adult mammalian kidney and 1 other cell type or tissue"/>
</dbReference>
<name>K7EAW4_ORNAN</name>
<dbReference type="PANTHER" id="PTHR31061:SF34">
    <property type="entry name" value="HEPARAN-ALPHA-GLUCOSAMINIDE N-ACETYLTRANSFERASE"/>
    <property type="match status" value="1"/>
</dbReference>
<dbReference type="eggNOG" id="KOG4683">
    <property type="taxonomic scope" value="Eukaryota"/>
</dbReference>
<dbReference type="AlphaFoldDB" id="K7EAW4"/>
<evidence type="ECO:0008006" key="5">
    <source>
        <dbReference type="Google" id="ProtNLM"/>
    </source>
</evidence>
<feature type="chain" id="PRO_5027605361" description="Heparan-alpha-glucosaminide N-acetyltransferase" evidence="2">
    <location>
        <begin position="19"/>
        <end position="674"/>
    </location>
</feature>
<feature type="transmembrane region" description="Helical" evidence="1">
    <location>
        <begin position="140"/>
        <end position="163"/>
    </location>
</feature>
<dbReference type="PANTHER" id="PTHR31061">
    <property type="entry name" value="LD22376P"/>
    <property type="match status" value="1"/>
</dbReference>
<keyword evidence="1" id="KW-0812">Transmembrane</keyword>
<dbReference type="Proteomes" id="UP000002279">
    <property type="component" value="Chromosome 3"/>
</dbReference>
<feature type="transmembrane region" description="Helical" evidence="1">
    <location>
        <begin position="315"/>
        <end position="333"/>
    </location>
</feature>
<feature type="transmembrane region" description="Helical" evidence="1">
    <location>
        <begin position="213"/>
        <end position="233"/>
    </location>
</feature>
<organism evidence="3 4">
    <name type="scientific">Ornithorhynchus anatinus</name>
    <name type="common">Duckbill platypus</name>
    <dbReference type="NCBI Taxonomy" id="9258"/>
    <lineage>
        <taxon>Eukaryota</taxon>
        <taxon>Metazoa</taxon>
        <taxon>Chordata</taxon>
        <taxon>Craniata</taxon>
        <taxon>Vertebrata</taxon>
        <taxon>Euteleostomi</taxon>
        <taxon>Mammalia</taxon>
        <taxon>Monotremata</taxon>
        <taxon>Ornithorhynchidae</taxon>
        <taxon>Ornithorhynchus</taxon>
    </lineage>
</organism>
<evidence type="ECO:0000256" key="1">
    <source>
        <dbReference type="SAM" id="Phobius"/>
    </source>
</evidence>
<evidence type="ECO:0000313" key="3">
    <source>
        <dbReference type="Ensembl" id="ENSOANP00000030671.2"/>
    </source>
</evidence>
<feature type="transmembrane region" description="Helical" evidence="1">
    <location>
        <begin position="474"/>
        <end position="492"/>
    </location>
</feature>
<proteinExistence type="predicted"/>
<dbReference type="HOGENOM" id="CLU_171947_0_0_1"/>
<feature type="signal peptide" evidence="2">
    <location>
        <begin position="1"/>
        <end position="18"/>
    </location>
</feature>
<dbReference type="InParanoid" id="K7EAW4"/>
<dbReference type="Ensembl" id="ENSOANT00000039910.2">
    <property type="protein sequence ID" value="ENSOANP00000030671.2"/>
    <property type="gene ID" value="ENSOANG00000032096.2"/>
</dbReference>
<gene>
    <name evidence="3" type="primary">LOC100681967</name>
</gene>
<sequence length="674" mass="75466">MERSLMTVFLLCAAGGSLQNPPGAGVDLKLDQALLTLHNHLPEEVHLQHVSDWCYKCLHQPLLSVKSGSSADPTDASVPVSTRSALTFTLFVGKTDVCRWRETYGEHGWYSVSVRPGTPGMNTSGVSCTHQIDRAPENSYIPLLIVSTVLIAAFLLYFLGTYVSKLRCTQNHRHLLHSKCFPGLFNHAIDSESDIEVSAEKPKKKRLLSLDTFRGLSLTLMVFVNYGGGGYWFFEHAPWNGLTVADLVMPWFVFILGTSVALAFYAMRRRGVNRVQLLRKLTWRTAVLMIIGLFFLNYGPLDGPLSWSWARIPGVLQRLAFTYFTVALMQTFFSVKDIQDERVGRWWAPLRDILLYWPEWLIVAGLEILWLCLTFLLPVPGCPRGYLGPGGIGDDGKYPNCTGGAAAYIDKWLLGENHIYHYPTCKELYKTTEPFDPEGVLGTINSVVMAFFGLQAGKIILAYRMKPLSILKRFLIWAILLGIISTVLTLGTENEGFIPINKNLWSLSFVTTLSCFSFILLGLMYYIIDVKSWWGGLALHLPRNELHLRLCRTLSLGELLPIQLGNEISSLAHGAVSPGCSGDCNLGLGCILALQKELLPENMTAGIRRRGRRRNCSHLRPGGAPGRGGGKADWVSGGRIIREGKERVIFRAVRWVDLLHPFYYHFLCFLIRII</sequence>
<evidence type="ECO:0000313" key="4">
    <source>
        <dbReference type="Proteomes" id="UP000002279"/>
    </source>
</evidence>
<reference evidence="3" key="2">
    <citation type="submission" date="2025-08" db="UniProtKB">
        <authorList>
            <consortium name="Ensembl"/>
        </authorList>
    </citation>
    <scope>IDENTIFICATION</scope>
    <source>
        <strain evidence="3">Glennie</strain>
    </source>
</reference>
<reference evidence="3" key="3">
    <citation type="submission" date="2025-09" db="UniProtKB">
        <authorList>
            <consortium name="Ensembl"/>
        </authorList>
    </citation>
    <scope>IDENTIFICATION</scope>
    <source>
        <strain evidence="3">Glennie</strain>
    </source>
</reference>
<evidence type="ECO:0000256" key="2">
    <source>
        <dbReference type="SAM" id="SignalP"/>
    </source>
</evidence>
<feature type="transmembrane region" description="Helical" evidence="1">
    <location>
        <begin position="504"/>
        <end position="528"/>
    </location>
</feature>
<feature type="transmembrane region" description="Helical" evidence="1">
    <location>
        <begin position="248"/>
        <end position="265"/>
    </location>
</feature>
<keyword evidence="1" id="KW-0472">Membrane</keyword>
<keyword evidence="4" id="KW-1185">Reference proteome</keyword>
<reference evidence="3 4" key="1">
    <citation type="journal article" date="2008" name="Nature">
        <title>Genome analysis of the platypus reveals unique signatures of evolution.</title>
        <authorList>
            <person name="Warren W.C."/>
            <person name="Hillier L.W."/>
            <person name="Marshall Graves J.A."/>
            <person name="Birney E."/>
            <person name="Ponting C.P."/>
            <person name="Grutzner F."/>
            <person name="Belov K."/>
            <person name="Miller W."/>
            <person name="Clarke L."/>
            <person name="Chinwalla A.T."/>
            <person name="Yang S.P."/>
            <person name="Heger A."/>
            <person name="Locke D.P."/>
            <person name="Miethke P."/>
            <person name="Waters P.D."/>
            <person name="Veyrunes F."/>
            <person name="Fulton L."/>
            <person name="Fulton B."/>
            <person name="Graves T."/>
            <person name="Wallis J."/>
            <person name="Puente X.S."/>
            <person name="Lopez-Otin C."/>
            <person name="Ordonez G.R."/>
            <person name="Eichler E.E."/>
            <person name="Chen L."/>
            <person name="Cheng Z."/>
            <person name="Deakin J.E."/>
            <person name="Alsop A."/>
            <person name="Thompson K."/>
            <person name="Kirby P."/>
            <person name="Papenfuss A.T."/>
            <person name="Wakefield M.J."/>
            <person name="Olender T."/>
            <person name="Lancet D."/>
            <person name="Huttley G.A."/>
            <person name="Smit A.F."/>
            <person name="Pask A."/>
            <person name="Temple-Smith P."/>
            <person name="Batzer M.A."/>
            <person name="Walker J.A."/>
            <person name="Konkel M.K."/>
            <person name="Harris R.S."/>
            <person name="Whittington C.M."/>
            <person name="Wong E.S."/>
            <person name="Gemmell N.J."/>
            <person name="Buschiazzo E."/>
            <person name="Vargas Jentzsch I.M."/>
            <person name="Merkel A."/>
            <person name="Schmitz J."/>
            <person name="Zemann A."/>
            <person name="Churakov G."/>
            <person name="Kriegs J.O."/>
            <person name="Brosius J."/>
            <person name="Murchison E.P."/>
            <person name="Sachidanandam R."/>
            <person name="Smith C."/>
            <person name="Hannon G.J."/>
            <person name="Tsend-Ayush E."/>
            <person name="McMillan D."/>
            <person name="Attenborough R."/>
            <person name="Rens W."/>
            <person name="Ferguson-Smith M."/>
            <person name="Lefevre C.M."/>
            <person name="Sharp J.A."/>
            <person name="Nicholas K.R."/>
            <person name="Ray D.A."/>
            <person name="Kube M."/>
            <person name="Reinhardt R."/>
            <person name="Pringle T.H."/>
            <person name="Taylor J."/>
            <person name="Jones R.C."/>
            <person name="Nixon B."/>
            <person name="Dacheux J.L."/>
            <person name="Niwa H."/>
            <person name="Sekita Y."/>
            <person name="Huang X."/>
            <person name="Stark A."/>
            <person name="Kheradpour P."/>
            <person name="Kellis M."/>
            <person name="Flicek P."/>
            <person name="Chen Y."/>
            <person name="Webber C."/>
            <person name="Hardison R."/>
            <person name="Nelson J."/>
            <person name="Hallsworth-Pepin K."/>
            <person name="Delehaunty K."/>
            <person name="Markovic C."/>
            <person name="Minx P."/>
            <person name="Feng Y."/>
            <person name="Kremitzki C."/>
            <person name="Mitreva M."/>
            <person name="Glasscock J."/>
            <person name="Wylie T."/>
            <person name="Wohldmann P."/>
            <person name="Thiru P."/>
            <person name="Nhan M.N."/>
            <person name="Pohl C.S."/>
            <person name="Smith S.M."/>
            <person name="Hou S."/>
            <person name="Nefedov M."/>
            <person name="de Jong P.J."/>
            <person name="Renfree M.B."/>
            <person name="Mardis E.R."/>
            <person name="Wilson R.K."/>
        </authorList>
    </citation>
    <scope>NUCLEOTIDE SEQUENCE [LARGE SCALE GENOMIC DNA]</scope>
    <source>
        <strain evidence="3 4">Glennie</strain>
    </source>
</reference>
<accession>K7EAW4</accession>